<accession>A0A7R7I014</accession>
<sequence>MHPHAGVAIVAILAMIVLTLGYVMACAVWPFTACRRCGGAGKHRSPSGRAFRYCRRCKGTGARLRTGRKVYNAVRRLYREGR</sequence>
<dbReference type="KEGG" id="atl:Athai_50860"/>
<gene>
    <name evidence="1" type="ORF">Athai_50860</name>
</gene>
<protein>
    <submittedName>
        <fullName evidence="1">Uncharacterized protein</fullName>
    </submittedName>
</protein>
<reference evidence="1 2" key="1">
    <citation type="submission" date="2020-08" db="EMBL/GenBank/DDBJ databases">
        <title>Whole genome shotgun sequence of Actinocatenispora thailandica NBRC 105041.</title>
        <authorList>
            <person name="Komaki H."/>
            <person name="Tamura T."/>
        </authorList>
    </citation>
    <scope>NUCLEOTIDE SEQUENCE [LARGE SCALE GENOMIC DNA]</scope>
    <source>
        <strain evidence="1 2">NBRC 105041</strain>
    </source>
</reference>
<evidence type="ECO:0000313" key="1">
    <source>
        <dbReference type="EMBL" id="BCJ37583.1"/>
    </source>
</evidence>
<dbReference type="Proteomes" id="UP000611640">
    <property type="component" value="Chromosome"/>
</dbReference>
<keyword evidence="2" id="KW-1185">Reference proteome</keyword>
<proteinExistence type="predicted"/>
<dbReference type="EMBL" id="AP023355">
    <property type="protein sequence ID" value="BCJ37583.1"/>
    <property type="molecule type" value="Genomic_DNA"/>
</dbReference>
<organism evidence="1 2">
    <name type="scientific">Actinocatenispora thailandica</name>
    <dbReference type="NCBI Taxonomy" id="227318"/>
    <lineage>
        <taxon>Bacteria</taxon>
        <taxon>Bacillati</taxon>
        <taxon>Actinomycetota</taxon>
        <taxon>Actinomycetes</taxon>
        <taxon>Micromonosporales</taxon>
        <taxon>Micromonosporaceae</taxon>
        <taxon>Actinocatenispora</taxon>
    </lineage>
</organism>
<name>A0A7R7I014_9ACTN</name>
<evidence type="ECO:0000313" key="2">
    <source>
        <dbReference type="Proteomes" id="UP000611640"/>
    </source>
</evidence>
<dbReference type="AlphaFoldDB" id="A0A7R7I014"/>
<dbReference type="Gene3D" id="6.20.20.10">
    <property type="match status" value="1"/>
</dbReference>